<sequence length="656" mass="74259">MLFQIKEVILWPRNSALKPRRIPFKTGAVNVITGASRTGKSAVIPIIDYCLGSHTCSIPVKTIRQACSWFGVLVETDQGEKLFARREPGSQQGTDHMFVKEGKAVDIPDTIAEKTTTADQVRRSLDELAGLTKLDFSAGDNSATNRSGRPSFRDMAAFTFQPQNVVANPDILFFKADTYDHRQKLRTIFPYVLGAITPDQLAKEHELDQQQRELKRKERELVTAREISARWLAEIRNHVSTARELGLLREEPPTLLGKPEMLALLTEIVNRTDHTLKVTAETLGDSLSELRALEKEESQISQELTSLRRRLNEMRRLTESVDQYSQALQVQRDRLKVSDWLSDQHSPEADCPVCGHDLTRATNDLEILVSSLRRVEEEAGVARGIPAAFDLEMQRVNADVKIYAEKLEAVQIRRSALTTRSTEAKKEQFRAKQVERFVGNLETSLSFYERLGEDSALAAEVDKLAKSVEILRDQVRPDQVNARKRFALDRVNGHAQKMLLRLDVEDPDAPVFLSADDLTVRIAGEDRRHLLSEIGSGSNWLGYHVATVLALHWFFMDLPHSPVPQFMVFDQPSQVYFPKKLAGAQNDTEPTILDEDVSAVRKAFKVFDHFTKKFGPRFQIIVLDHASENVWGNLAQTHLVEEWRDGAKLVPIEWLS</sequence>
<dbReference type="InterPro" id="IPR027417">
    <property type="entry name" value="P-loop_NTPase"/>
</dbReference>
<dbReference type="EMBL" id="FUYE01000003">
    <property type="protein sequence ID" value="SKA85285.1"/>
    <property type="molecule type" value="Genomic_DNA"/>
</dbReference>
<evidence type="ECO:0000313" key="2">
    <source>
        <dbReference type="EMBL" id="SKA85285.1"/>
    </source>
</evidence>
<dbReference type="InterPro" id="IPR022205">
    <property type="entry name" value="DUF3732"/>
</dbReference>
<evidence type="ECO:0008006" key="4">
    <source>
        <dbReference type="Google" id="ProtNLM"/>
    </source>
</evidence>
<accession>A0A1T4X856</accession>
<name>A0A1T4X856_9BACT</name>
<keyword evidence="1" id="KW-0175">Coiled coil</keyword>
<dbReference type="AlphaFoldDB" id="A0A1T4X856"/>
<dbReference type="Pfam" id="PF12532">
    <property type="entry name" value="DUF3732"/>
    <property type="match status" value="1"/>
</dbReference>
<dbReference type="RefSeq" id="WP_078812336.1">
    <property type="nucleotide sequence ID" value="NZ_FUYE01000003.1"/>
</dbReference>
<organism evidence="2 3">
    <name type="scientific">Prosthecobacter debontii</name>
    <dbReference type="NCBI Taxonomy" id="48467"/>
    <lineage>
        <taxon>Bacteria</taxon>
        <taxon>Pseudomonadati</taxon>
        <taxon>Verrucomicrobiota</taxon>
        <taxon>Verrucomicrobiia</taxon>
        <taxon>Verrucomicrobiales</taxon>
        <taxon>Verrucomicrobiaceae</taxon>
        <taxon>Prosthecobacter</taxon>
    </lineage>
</organism>
<evidence type="ECO:0000313" key="3">
    <source>
        <dbReference type="Proteomes" id="UP000190774"/>
    </source>
</evidence>
<dbReference type="SUPFAM" id="SSF52540">
    <property type="entry name" value="P-loop containing nucleoside triphosphate hydrolases"/>
    <property type="match status" value="1"/>
</dbReference>
<gene>
    <name evidence="2" type="ORF">SAMN02745166_01128</name>
</gene>
<dbReference type="Gene3D" id="3.40.50.300">
    <property type="entry name" value="P-loop containing nucleotide triphosphate hydrolases"/>
    <property type="match status" value="1"/>
</dbReference>
<dbReference type="OrthoDB" id="103556at2"/>
<proteinExistence type="predicted"/>
<keyword evidence="3" id="KW-1185">Reference proteome</keyword>
<protein>
    <recommendedName>
        <fullName evidence="4">DUF3732 domain-containing protein</fullName>
    </recommendedName>
</protein>
<dbReference type="STRING" id="48467.SAMN02745166_01128"/>
<reference evidence="3" key="1">
    <citation type="submission" date="2017-02" db="EMBL/GenBank/DDBJ databases">
        <authorList>
            <person name="Varghese N."/>
            <person name="Submissions S."/>
        </authorList>
    </citation>
    <scope>NUCLEOTIDE SEQUENCE [LARGE SCALE GENOMIC DNA]</scope>
    <source>
        <strain evidence="3">ATCC 700200</strain>
    </source>
</reference>
<evidence type="ECO:0000256" key="1">
    <source>
        <dbReference type="SAM" id="Coils"/>
    </source>
</evidence>
<dbReference type="Proteomes" id="UP000190774">
    <property type="component" value="Unassembled WGS sequence"/>
</dbReference>
<feature type="coiled-coil region" evidence="1">
    <location>
        <begin position="200"/>
        <end position="227"/>
    </location>
</feature>
<feature type="coiled-coil region" evidence="1">
    <location>
        <begin position="290"/>
        <end position="334"/>
    </location>
</feature>